<dbReference type="GO" id="GO:0006094">
    <property type="term" value="P:gluconeogenesis"/>
    <property type="evidence" value="ECO:0007669"/>
    <property type="project" value="UniProtKB-UniRule"/>
</dbReference>
<dbReference type="CDD" id="cd05016">
    <property type="entry name" value="SIS_PGI_2"/>
    <property type="match status" value="1"/>
</dbReference>
<dbReference type="GO" id="GO:0097367">
    <property type="term" value="F:carbohydrate derivative binding"/>
    <property type="evidence" value="ECO:0007669"/>
    <property type="project" value="InterPro"/>
</dbReference>
<evidence type="ECO:0000256" key="8">
    <source>
        <dbReference type="RuleBase" id="RU000612"/>
    </source>
</evidence>
<dbReference type="InterPro" id="IPR046348">
    <property type="entry name" value="SIS_dom_sf"/>
</dbReference>
<dbReference type="InterPro" id="IPR001672">
    <property type="entry name" value="G6P_Isomerase"/>
</dbReference>
<dbReference type="AlphaFoldDB" id="V5BSM1"/>
<dbReference type="GO" id="GO:0006096">
    <property type="term" value="P:glycolytic process"/>
    <property type="evidence" value="ECO:0007669"/>
    <property type="project" value="UniProtKB-UniRule"/>
</dbReference>
<comment type="catalytic activity">
    <reaction evidence="6 7 8">
        <text>alpha-D-glucose 6-phosphate = beta-D-fructose 6-phosphate</text>
        <dbReference type="Rhea" id="RHEA:11816"/>
        <dbReference type="ChEBI" id="CHEBI:57634"/>
        <dbReference type="ChEBI" id="CHEBI:58225"/>
        <dbReference type="EC" id="5.3.1.9"/>
    </reaction>
</comment>
<gene>
    <name evidence="7 9" type="primary">pgi</name>
    <name evidence="9" type="ORF">MGMO_138c00150</name>
</gene>
<dbReference type="GO" id="GO:0048029">
    <property type="term" value="F:monosaccharide binding"/>
    <property type="evidence" value="ECO:0007669"/>
    <property type="project" value="TreeGrafter"/>
</dbReference>
<dbReference type="PANTHER" id="PTHR11469:SF1">
    <property type="entry name" value="GLUCOSE-6-PHOSPHATE ISOMERASE"/>
    <property type="match status" value="1"/>
</dbReference>
<feature type="active site" description="Proton donor" evidence="7">
    <location>
        <position position="354"/>
    </location>
</feature>
<comment type="similarity">
    <text evidence="2 7 8">Belongs to the GPI family.</text>
</comment>
<sequence>MSSLTTAKAWIALQEHYRQIQNYSMREAFEQDPDRFNKYSLHLNDILFDYSKNRINEKTLPLLVELGKHCQLETKIQAMFSGAKINTTEHRAVLHTALRNRSNRPVFVDGQDVMPGINKVLAKMRSFCQRVRSGEWKGYTDKAITDVVNIGIGGSSLGPKMVSAALAPYSLPTLNVHYVSNIDEADLVSTLKALSPETTLFVIASKSFGTQEAMVNAKSARKWFLDLVNNDRLAIAKHFVAISTNTELVQEFGIDTDNMFELWDWVGGRYSLWSAVGLSIALHVGMDHFEELLQGAYDADEHFRSQPFEQNIPVIMGLLGIWYNNFFGAQSYALLPYDYSMRYFADYLQQGDMESNGKSVDMEGEKIDYDTGQIIWGQQGTNGQHAFYQLIHQGTKLIPCDFHAAANSFYDLREHHEILVSNFLAQPEALMRGKTVEEVLRELPPEQRTDSVLVAAKVFDGNKPSNSFLYKQLTPETLGSLLAFYEHKIFVQGVIWNINSFDQMGVELGKVLAKVIQPELSSNEVIKSHDCSTNGLINAYKKLRQT</sequence>
<dbReference type="Gene3D" id="1.10.1390.10">
    <property type="match status" value="1"/>
</dbReference>
<evidence type="ECO:0000256" key="3">
    <source>
        <dbReference type="ARBA" id="ARBA00022432"/>
    </source>
</evidence>
<dbReference type="GO" id="GO:0005829">
    <property type="term" value="C:cytosol"/>
    <property type="evidence" value="ECO:0007669"/>
    <property type="project" value="TreeGrafter"/>
</dbReference>
<evidence type="ECO:0000256" key="6">
    <source>
        <dbReference type="ARBA" id="ARBA00029321"/>
    </source>
</evidence>
<evidence type="ECO:0000256" key="2">
    <source>
        <dbReference type="ARBA" id="ARBA00006604"/>
    </source>
</evidence>
<keyword evidence="7" id="KW-0963">Cytoplasm</keyword>
<dbReference type="HAMAP" id="MF_00473">
    <property type="entry name" value="G6P_isomerase"/>
    <property type="match status" value="1"/>
</dbReference>
<dbReference type="PROSITE" id="PS00765">
    <property type="entry name" value="P_GLUCOSE_ISOMERASE_1"/>
    <property type="match status" value="1"/>
</dbReference>
<comment type="pathway">
    <text evidence="7">Carbohydrate biosynthesis; gluconeogenesis.</text>
</comment>
<reference evidence="9 10" key="1">
    <citation type="journal article" date="2013" name="Genome Announc.">
        <title>Draft Genome Sequence of the Methanotrophic Gammaproteobacterium Methyloglobulus morosus DSM 22980 Strain KoM1.</title>
        <authorList>
            <person name="Poehlein A."/>
            <person name="Deutzmann J.S."/>
            <person name="Daniel R."/>
            <person name="Simeonova D.D."/>
        </authorList>
    </citation>
    <scope>NUCLEOTIDE SEQUENCE [LARGE SCALE GENOMIC DNA]</scope>
    <source>
        <strain evidence="9 10">KoM1</strain>
    </source>
</reference>
<dbReference type="Proteomes" id="UP000017842">
    <property type="component" value="Unassembled WGS sequence"/>
</dbReference>
<keyword evidence="3 7" id="KW-0312">Gluconeogenesis</keyword>
<dbReference type="OrthoDB" id="140919at2"/>
<organism evidence="9 10">
    <name type="scientific">Methyloglobulus morosus KoM1</name>
    <dbReference type="NCBI Taxonomy" id="1116472"/>
    <lineage>
        <taxon>Bacteria</taxon>
        <taxon>Pseudomonadati</taxon>
        <taxon>Pseudomonadota</taxon>
        <taxon>Gammaproteobacteria</taxon>
        <taxon>Methylococcales</taxon>
        <taxon>Methylococcaceae</taxon>
        <taxon>Methyloglobulus</taxon>
    </lineage>
</organism>
<dbReference type="FunFam" id="1.10.1390.10:FF:000001">
    <property type="entry name" value="Glucose-6-phosphate isomerase"/>
    <property type="match status" value="1"/>
</dbReference>
<feature type="active site" evidence="7">
    <location>
        <position position="385"/>
    </location>
</feature>
<feature type="active site" evidence="7">
    <location>
        <position position="510"/>
    </location>
</feature>
<dbReference type="Gene3D" id="3.40.50.10490">
    <property type="entry name" value="Glucose-6-phosphate isomerase like protein, domain 1"/>
    <property type="match status" value="2"/>
</dbReference>
<dbReference type="InterPro" id="IPR023096">
    <property type="entry name" value="G6P_Isomerase_C"/>
</dbReference>
<protein>
    <recommendedName>
        <fullName evidence="7">Glucose-6-phosphate isomerase</fullName>
        <shortName evidence="7">GPI</shortName>
        <ecNumber evidence="7">5.3.1.9</ecNumber>
    </recommendedName>
    <alternativeName>
        <fullName evidence="7">Phosphoglucose isomerase</fullName>
        <shortName evidence="7">PGI</shortName>
    </alternativeName>
    <alternativeName>
        <fullName evidence="7">Phosphohexose isomerase</fullName>
        <shortName evidence="7">PHI</shortName>
    </alternativeName>
</protein>
<comment type="caution">
    <text evidence="9">The sequence shown here is derived from an EMBL/GenBank/DDBJ whole genome shotgun (WGS) entry which is preliminary data.</text>
</comment>
<dbReference type="PROSITE" id="PS00174">
    <property type="entry name" value="P_GLUCOSE_ISOMERASE_2"/>
    <property type="match status" value="1"/>
</dbReference>
<keyword evidence="4 7" id="KW-0324">Glycolysis</keyword>
<comment type="subcellular location">
    <subcellularLocation>
        <location evidence="7">Cytoplasm</location>
    </subcellularLocation>
</comment>
<dbReference type="NCBIfam" id="NF001211">
    <property type="entry name" value="PRK00179.1"/>
    <property type="match status" value="1"/>
</dbReference>
<dbReference type="EMBL" id="AYLO01000128">
    <property type="protein sequence ID" value="ESS69177.1"/>
    <property type="molecule type" value="Genomic_DNA"/>
</dbReference>
<dbReference type="STRING" id="1116472.MGMO_138c00150"/>
<comment type="pathway">
    <text evidence="1 7 8">Carbohydrate degradation; glycolysis; D-glyceraldehyde 3-phosphate and glycerone phosphate from D-glucose: step 2/4.</text>
</comment>
<dbReference type="PROSITE" id="PS51463">
    <property type="entry name" value="P_GLUCOSE_ISOMERASE_3"/>
    <property type="match status" value="1"/>
</dbReference>
<dbReference type="GO" id="GO:0051156">
    <property type="term" value="P:glucose 6-phosphate metabolic process"/>
    <property type="evidence" value="ECO:0007669"/>
    <property type="project" value="TreeGrafter"/>
</dbReference>
<dbReference type="PRINTS" id="PR00662">
    <property type="entry name" value="G6PISOMERASE"/>
</dbReference>
<keyword evidence="5 7" id="KW-0413">Isomerase</keyword>
<dbReference type="Pfam" id="PF00342">
    <property type="entry name" value="PGI"/>
    <property type="match status" value="1"/>
</dbReference>
<evidence type="ECO:0000313" key="10">
    <source>
        <dbReference type="Proteomes" id="UP000017842"/>
    </source>
</evidence>
<dbReference type="InterPro" id="IPR035482">
    <property type="entry name" value="SIS_PGI_2"/>
</dbReference>
<accession>V5BSM1</accession>
<dbReference type="InterPro" id="IPR018189">
    <property type="entry name" value="Phosphoglucose_isomerase_CS"/>
</dbReference>
<evidence type="ECO:0000256" key="1">
    <source>
        <dbReference type="ARBA" id="ARBA00004926"/>
    </source>
</evidence>
<evidence type="ECO:0000256" key="4">
    <source>
        <dbReference type="ARBA" id="ARBA00023152"/>
    </source>
</evidence>
<dbReference type="UniPathway" id="UPA00109">
    <property type="reaction ID" value="UER00181"/>
</dbReference>
<comment type="function">
    <text evidence="7">Catalyzes the reversible isomerization of glucose-6-phosphate to fructose-6-phosphate.</text>
</comment>
<dbReference type="RefSeq" id="WP_023496075.1">
    <property type="nucleotide sequence ID" value="NZ_AYLO01000128.1"/>
</dbReference>
<dbReference type="EC" id="5.3.1.9" evidence="7"/>
<dbReference type="CDD" id="cd05015">
    <property type="entry name" value="SIS_PGI_1"/>
    <property type="match status" value="1"/>
</dbReference>
<dbReference type="PATRIC" id="fig|1116472.3.peg.3440"/>
<dbReference type="eggNOG" id="COG0166">
    <property type="taxonomic scope" value="Bacteria"/>
</dbReference>
<keyword evidence="10" id="KW-1185">Reference proteome</keyword>
<dbReference type="SUPFAM" id="SSF53697">
    <property type="entry name" value="SIS domain"/>
    <property type="match status" value="1"/>
</dbReference>
<evidence type="ECO:0000313" key="9">
    <source>
        <dbReference type="EMBL" id="ESS69177.1"/>
    </source>
</evidence>
<dbReference type="FunFam" id="3.40.50.10490:FF:000004">
    <property type="entry name" value="Glucose-6-phosphate isomerase"/>
    <property type="match status" value="1"/>
</dbReference>
<dbReference type="InterPro" id="IPR035476">
    <property type="entry name" value="SIS_PGI_1"/>
</dbReference>
<name>V5BSM1_9GAMM</name>
<evidence type="ECO:0000256" key="7">
    <source>
        <dbReference type="HAMAP-Rule" id="MF_00473"/>
    </source>
</evidence>
<evidence type="ECO:0000256" key="5">
    <source>
        <dbReference type="ARBA" id="ARBA00023235"/>
    </source>
</evidence>
<proteinExistence type="inferred from homology"/>
<dbReference type="UniPathway" id="UPA00138"/>
<dbReference type="PANTHER" id="PTHR11469">
    <property type="entry name" value="GLUCOSE-6-PHOSPHATE ISOMERASE"/>
    <property type="match status" value="1"/>
</dbReference>
<dbReference type="GO" id="GO:0004347">
    <property type="term" value="F:glucose-6-phosphate isomerase activity"/>
    <property type="evidence" value="ECO:0007669"/>
    <property type="project" value="UniProtKB-UniRule"/>
</dbReference>